<evidence type="ECO:0000313" key="2">
    <source>
        <dbReference type="Proteomes" id="UP000008388"/>
    </source>
</evidence>
<dbReference type="KEGG" id="vg:26643635"/>
<dbReference type="EMBL" id="HQ630627">
    <property type="protein sequence ID" value="AEH03530.1"/>
    <property type="molecule type" value="Genomic_DNA"/>
</dbReference>
<dbReference type="OrthoDB" id="11907at10239"/>
<dbReference type="Proteomes" id="UP000008388">
    <property type="component" value="Segment"/>
</dbReference>
<sequence length="461" mass="52353">MSVDKTLLMREVNNVIQSGDGHYNFRMEIKILANKKWITPVRLDHYRLVRDYSSGQVGDDRTVEFLMNYGDFAYDILPYRDNLIVEYTEVPLREVNSARDWDKRSTTKRYRGILNMSGQSNPALSSKNSLLQSREALNQISMIPIQMQLVDELTYRVMMASYGNTFVNMTTKDMVIASHHEVFAALGGTDDQRLLGWDIADGWNPDVHYQIGLPDGIRLADIPRFLQNDEGGIYPTGMGRYIQNQIFYMYPLFDTTRFNKKTRVLNLINIPSDRYEGAEKTYKSTDRHVTVIATGNASSLDDGLATVLQQGNGVRFGNANNLLTDQAVTKDNKMLMDRASNLYEVNIGNLQTGFNNTRWANERVTANPYKQYSIMAQRQGQQLDLEWVNGNPDELYPGMPVKFFTISGDTVKIYHGTLLGVGEQRTASDASPVVNRHVSKCQLSVFVNRFEIVDDTISPTP</sequence>
<organismHost>
    <name type="scientific">Pseudomonas aeruginosa</name>
    <dbReference type="NCBI Taxonomy" id="287"/>
</organismHost>
<dbReference type="GeneID" id="26643635"/>
<gene>
    <name evidence="1" type="primary">106</name>
</gene>
<protein>
    <submittedName>
        <fullName evidence="1">Virion structural protein</fullName>
    </submittedName>
</protein>
<reference evidence="1 2" key="1">
    <citation type="journal article" date="2011" name="Microbiology">
        <title>The Pseudomonas aeruginosa generalized transducing phage phiPA3 is a new member of the phiKZ-like group of 'jumbo' phages, and infects model laboratory strains and clinical isolates from cystic fibrosis patients.</title>
        <authorList>
            <person name="Monson R."/>
            <person name="Foulds I."/>
            <person name="Foweraker J."/>
            <person name="Welch M."/>
            <person name="Salmond G.P."/>
        </authorList>
    </citation>
    <scope>NUCLEOTIDE SEQUENCE [LARGE SCALE GENOMIC DNA]</scope>
</reference>
<accession>F8SJY2</accession>
<keyword evidence="2" id="KW-1185">Reference proteome</keyword>
<proteinExistence type="predicted"/>
<dbReference type="RefSeq" id="YP_009217186.1">
    <property type="nucleotide sequence ID" value="NC_028999.1"/>
</dbReference>
<evidence type="ECO:0000313" key="1">
    <source>
        <dbReference type="EMBL" id="AEH03530.1"/>
    </source>
</evidence>
<organism evidence="1 2">
    <name type="scientific">Pseudomonas phage PhiPA3</name>
    <name type="common">Pseudomonas aeruginosa phage PhiPA3</name>
    <dbReference type="NCBI Taxonomy" id="998086"/>
    <lineage>
        <taxon>Viruses</taxon>
        <taxon>Duplodnaviria</taxon>
        <taxon>Heunggongvirae</taxon>
        <taxon>Uroviricota</taxon>
        <taxon>Caudoviricetes</taxon>
        <taxon>Chimalliviridae</taxon>
        <taxon>Miltoncavirus</taxon>
        <taxon>Miltoncavirus PhiPA3</taxon>
    </lineage>
</organism>
<name>F8SJY2_BPPA3</name>